<dbReference type="OrthoDB" id="7032972at2"/>
<proteinExistence type="predicted"/>
<dbReference type="InterPro" id="IPR004195">
    <property type="entry name" value="Head_decoration_D"/>
</dbReference>
<evidence type="ECO:0000313" key="2">
    <source>
        <dbReference type="Proteomes" id="UP000092377"/>
    </source>
</evidence>
<reference evidence="2" key="1">
    <citation type="submission" date="2016-06" db="EMBL/GenBank/DDBJ databases">
        <authorList>
            <person name="Butler K."/>
        </authorList>
    </citation>
    <scope>NUCLEOTIDE SEQUENCE [LARGE SCALE GENOMIC DNA]</scope>
    <source>
        <strain evidence="2">GCSL-Mp20</strain>
    </source>
</reference>
<comment type="caution">
    <text evidence="1">The sequence shown here is derived from an EMBL/GenBank/DDBJ whole genome shotgun (WGS) entry which is preliminary data.</text>
</comment>
<gene>
    <name evidence="1" type="ORF">AYY18_00775</name>
</gene>
<dbReference type="AlphaFoldDB" id="A0A1B8HU29"/>
<dbReference type="RefSeq" id="WP_067398190.1">
    <property type="nucleotide sequence ID" value="NZ_LZEY01000001.1"/>
</dbReference>
<sequence>MEQFSQNPFQPGARQAIFNPDQLISGPLQVVTDPGIIAKAGILKRGTILGKVKASGEYALSKKDAVDGSEIPCAILVDDVNTTENSVSGGVYLMGEFNQNRIIFDATWTATELKDALRPFSVFLRDSVTA</sequence>
<dbReference type="EMBL" id="LZEY01000001">
    <property type="protein sequence ID" value="OBU13316.1"/>
    <property type="molecule type" value="Genomic_DNA"/>
</dbReference>
<protein>
    <recommendedName>
        <fullName evidence="3">Head decoration protein</fullName>
    </recommendedName>
</protein>
<accession>A0A1B8HU29</accession>
<dbReference type="Gene3D" id="2.40.300.10">
    <property type="entry name" value="Head decoration protein D"/>
    <property type="match status" value="1"/>
</dbReference>
<evidence type="ECO:0008006" key="3">
    <source>
        <dbReference type="Google" id="ProtNLM"/>
    </source>
</evidence>
<dbReference type="Pfam" id="PF02924">
    <property type="entry name" value="HDPD"/>
    <property type="match status" value="1"/>
</dbReference>
<dbReference type="Proteomes" id="UP000092377">
    <property type="component" value="Unassembled WGS sequence"/>
</dbReference>
<organism evidence="1 2">
    <name type="scientific">Morganella psychrotolerans</name>
    <dbReference type="NCBI Taxonomy" id="368603"/>
    <lineage>
        <taxon>Bacteria</taxon>
        <taxon>Pseudomonadati</taxon>
        <taxon>Pseudomonadota</taxon>
        <taxon>Gammaproteobacteria</taxon>
        <taxon>Enterobacterales</taxon>
        <taxon>Morganellaceae</taxon>
        <taxon>Morganella</taxon>
    </lineage>
</organism>
<evidence type="ECO:0000313" key="1">
    <source>
        <dbReference type="EMBL" id="OBU13316.1"/>
    </source>
</evidence>
<keyword evidence="2" id="KW-1185">Reference proteome</keyword>
<name>A0A1B8HU29_9GAMM</name>